<organism evidence="2 3">
    <name type="scientific">Paracidovorax anthurii</name>
    <dbReference type="NCBI Taxonomy" id="78229"/>
    <lineage>
        <taxon>Bacteria</taxon>
        <taxon>Pseudomonadati</taxon>
        <taxon>Pseudomonadota</taxon>
        <taxon>Betaproteobacteria</taxon>
        <taxon>Burkholderiales</taxon>
        <taxon>Comamonadaceae</taxon>
        <taxon>Paracidovorax</taxon>
    </lineage>
</organism>
<dbReference type="AlphaFoldDB" id="A0A328YW21"/>
<gene>
    <name evidence="2" type="ORF">AX018_103221</name>
</gene>
<dbReference type="Proteomes" id="UP000248856">
    <property type="component" value="Unassembled WGS sequence"/>
</dbReference>
<evidence type="ECO:0000313" key="3">
    <source>
        <dbReference type="Proteomes" id="UP000248856"/>
    </source>
</evidence>
<dbReference type="EMBL" id="QLTA01000032">
    <property type="protein sequence ID" value="RAR78158.1"/>
    <property type="molecule type" value="Genomic_DNA"/>
</dbReference>
<comment type="caution">
    <text evidence="2">The sequence shown here is derived from an EMBL/GenBank/DDBJ whole genome shotgun (WGS) entry which is preliminary data.</text>
</comment>
<dbReference type="PANTHER" id="PTHR46438:SF2">
    <property type="entry name" value="ALPHA_BETA-HYDROLASES SUPERFAMILY PROTEIN"/>
    <property type="match status" value="1"/>
</dbReference>
<dbReference type="Pfam" id="PF12697">
    <property type="entry name" value="Abhydrolase_6"/>
    <property type="match status" value="1"/>
</dbReference>
<dbReference type="RefSeq" id="WP_245951572.1">
    <property type="nucleotide sequence ID" value="NZ_CBCSGC010000008.1"/>
</dbReference>
<accession>A0A328YW21</accession>
<dbReference type="Gene3D" id="3.40.50.1820">
    <property type="entry name" value="alpha/beta hydrolase"/>
    <property type="match status" value="1"/>
</dbReference>
<name>A0A328YW21_9BURK</name>
<dbReference type="PRINTS" id="PR00111">
    <property type="entry name" value="ABHYDROLASE"/>
</dbReference>
<dbReference type="SUPFAM" id="SSF53474">
    <property type="entry name" value="alpha/beta-Hydrolases"/>
    <property type="match status" value="1"/>
</dbReference>
<protein>
    <submittedName>
        <fullName evidence="2">Pimeloyl-ACP methyl ester carboxylesterase</fullName>
    </submittedName>
</protein>
<evidence type="ECO:0000313" key="2">
    <source>
        <dbReference type="EMBL" id="RAR78158.1"/>
    </source>
</evidence>
<dbReference type="InterPro" id="IPR000073">
    <property type="entry name" value="AB_hydrolase_1"/>
</dbReference>
<sequence>MNLLRTMQHDEQPAGDRMAALEQRMQRHVVQSHGGQVVWWTLGSGRPLVLLHGGHGSWRHWVRNVEALTTHRSVWVPDMPGYGDSDAPAEPTIGSLLDRLTGSLDALLGPSTSIDLAGFSFGGLVAAHLAVGRRGVDRLALLGPAGHGGPRRPRSELVSWRHVVDDAAALAQVMRHNLLAHMLHQPDSVDPLALRVHTEACLQTRFRSKGISRAGGLQALLHQATCPVLLAWGAHDVTATPELLAPELAACHPRSRTAIVADAGHWVQYESAPAINALLRDWLA</sequence>
<proteinExistence type="predicted"/>
<dbReference type="PANTHER" id="PTHR46438">
    <property type="entry name" value="ALPHA/BETA-HYDROLASES SUPERFAMILY PROTEIN"/>
    <property type="match status" value="1"/>
</dbReference>
<keyword evidence="3" id="KW-1185">Reference proteome</keyword>
<reference evidence="2 3" key="1">
    <citation type="submission" date="2018-06" db="EMBL/GenBank/DDBJ databases">
        <title>Genomic Encyclopedia of Archaeal and Bacterial Type Strains, Phase II (KMG-II): from individual species to whole genera.</title>
        <authorList>
            <person name="Goeker M."/>
        </authorList>
    </citation>
    <scope>NUCLEOTIDE SEQUENCE [LARGE SCALE GENOMIC DNA]</scope>
    <source>
        <strain evidence="2 3">CFPB 3232</strain>
    </source>
</reference>
<evidence type="ECO:0000259" key="1">
    <source>
        <dbReference type="Pfam" id="PF12697"/>
    </source>
</evidence>
<feature type="domain" description="AB hydrolase-1" evidence="1">
    <location>
        <begin position="48"/>
        <end position="274"/>
    </location>
</feature>
<dbReference type="InterPro" id="IPR029058">
    <property type="entry name" value="AB_hydrolase_fold"/>
</dbReference>